<evidence type="ECO:0000313" key="2">
    <source>
        <dbReference type="Proteomes" id="UP001149090"/>
    </source>
</evidence>
<proteinExistence type="predicted"/>
<organism evidence="1 2">
    <name type="scientific">Anaeramoeba ignava</name>
    <name type="common">Anaerobic marine amoeba</name>
    <dbReference type="NCBI Taxonomy" id="1746090"/>
    <lineage>
        <taxon>Eukaryota</taxon>
        <taxon>Metamonada</taxon>
        <taxon>Anaeramoebidae</taxon>
        <taxon>Anaeramoeba</taxon>
    </lineage>
</organism>
<reference evidence="1" key="1">
    <citation type="submission" date="2022-10" db="EMBL/GenBank/DDBJ databases">
        <title>Novel sulphate-reducing endosymbionts in the free-living metamonad Anaeramoeba.</title>
        <authorList>
            <person name="Jerlstrom-Hultqvist J."/>
            <person name="Cepicka I."/>
            <person name="Gallot-Lavallee L."/>
            <person name="Salas-Leiva D."/>
            <person name="Curtis B.A."/>
            <person name="Zahonova K."/>
            <person name="Pipaliya S."/>
            <person name="Dacks J."/>
            <person name="Roger A.J."/>
        </authorList>
    </citation>
    <scope>NUCLEOTIDE SEQUENCE</scope>
    <source>
        <strain evidence="1">BMAN</strain>
    </source>
</reference>
<accession>A0A9Q0RBI6</accession>
<dbReference type="Proteomes" id="UP001149090">
    <property type="component" value="Unassembled WGS sequence"/>
</dbReference>
<evidence type="ECO:0000313" key="1">
    <source>
        <dbReference type="EMBL" id="KAJ5073588.1"/>
    </source>
</evidence>
<sequence length="110" mass="13086">MESISLISSLIFEHVLIYNLSDIIEKFNFNFRMMLSNPSTDQKTKQLLILHGLRFVEKREDLMPFKEAFKFLKNPNLLKFINEQVIVFVLFFKLNFKLNLLLCKSINIIN</sequence>
<comment type="caution">
    <text evidence="1">The sequence shown here is derived from an EMBL/GenBank/DDBJ whole genome shotgun (WGS) entry which is preliminary data.</text>
</comment>
<dbReference type="AlphaFoldDB" id="A0A9Q0RBI6"/>
<keyword evidence="2" id="KW-1185">Reference proteome</keyword>
<name>A0A9Q0RBI6_ANAIG</name>
<gene>
    <name evidence="1" type="ORF">M0811_08425</name>
</gene>
<dbReference type="EMBL" id="JAPDFW010000073">
    <property type="protein sequence ID" value="KAJ5073588.1"/>
    <property type="molecule type" value="Genomic_DNA"/>
</dbReference>
<protein>
    <submittedName>
        <fullName evidence="1">Uncharacterized protein</fullName>
    </submittedName>
</protein>